<comment type="caution">
    <text evidence="1">The sequence shown here is derived from an EMBL/GenBank/DDBJ whole genome shotgun (WGS) entry which is preliminary data.</text>
</comment>
<protein>
    <submittedName>
        <fullName evidence="1">11982_t:CDS:1</fullName>
    </submittedName>
</protein>
<dbReference type="EMBL" id="CAJVPW010023039">
    <property type="protein sequence ID" value="CAG8699818.1"/>
    <property type="molecule type" value="Genomic_DNA"/>
</dbReference>
<name>A0ACA9PAH0_9GLOM</name>
<dbReference type="Proteomes" id="UP000789366">
    <property type="component" value="Unassembled WGS sequence"/>
</dbReference>
<reference evidence="1" key="1">
    <citation type="submission" date="2021-06" db="EMBL/GenBank/DDBJ databases">
        <authorList>
            <person name="Kallberg Y."/>
            <person name="Tangrot J."/>
            <person name="Rosling A."/>
        </authorList>
    </citation>
    <scope>NUCLEOTIDE SEQUENCE</scope>
    <source>
        <strain evidence="1">28 12/20/2015</strain>
    </source>
</reference>
<evidence type="ECO:0000313" key="1">
    <source>
        <dbReference type="EMBL" id="CAG8699818.1"/>
    </source>
</evidence>
<accession>A0ACA9PAH0</accession>
<sequence length="90" mass="10618">MTYQNVIEKLSQVPSVEDVRVEDDEDKDLYIEYGKKSVDNYIGNESNIINKSKRITYSCKKRNKSKEKMVQSVVHNIRSQVEIFKDMNKK</sequence>
<evidence type="ECO:0000313" key="2">
    <source>
        <dbReference type="Proteomes" id="UP000789366"/>
    </source>
</evidence>
<proteinExistence type="predicted"/>
<gene>
    <name evidence="1" type="ORF">SPELUC_LOCUS11215</name>
</gene>
<keyword evidence="2" id="KW-1185">Reference proteome</keyword>
<organism evidence="1 2">
    <name type="scientific">Cetraspora pellucida</name>
    <dbReference type="NCBI Taxonomy" id="1433469"/>
    <lineage>
        <taxon>Eukaryota</taxon>
        <taxon>Fungi</taxon>
        <taxon>Fungi incertae sedis</taxon>
        <taxon>Mucoromycota</taxon>
        <taxon>Glomeromycotina</taxon>
        <taxon>Glomeromycetes</taxon>
        <taxon>Diversisporales</taxon>
        <taxon>Gigasporaceae</taxon>
        <taxon>Cetraspora</taxon>
    </lineage>
</organism>